<dbReference type="RefSeq" id="WP_376980094.1">
    <property type="nucleotide sequence ID" value="NZ_JBHLSV010000009.1"/>
</dbReference>
<dbReference type="EMBL" id="JBHLSV010000009">
    <property type="protein sequence ID" value="MFC0674160.1"/>
    <property type="molecule type" value="Genomic_DNA"/>
</dbReference>
<protein>
    <submittedName>
        <fullName evidence="1">Uncharacterized protein</fullName>
    </submittedName>
</protein>
<comment type="caution">
    <text evidence="1">The sequence shown here is derived from an EMBL/GenBank/DDBJ whole genome shotgun (WGS) entry which is preliminary data.</text>
</comment>
<organism evidence="1 2">
    <name type="scientific">Brachybacterium hainanense</name>
    <dbReference type="NCBI Taxonomy" id="1541174"/>
    <lineage>
        <taxon>Bacteria</taxon>
        <taxon>Bacillati</taxon>
        <taxon>Actinomycetota</taxon>
        <taxon>Actinomycetes</taxon>
        <taxon>Micrococcales</taxon>
        <taxon>Dermabacteraceae</taxon>
        <taxon>Brachybacterium</taxon>
    </lineage>
</organism>
<sequence>MVGTQDDGDDFTFVPHTRRAIDDAAGYAHLLVHVLRERLAR</sequence>
<dbReference type="Proteomes" id="UP001589793">
    <property type="component" value="Unassembled WGS sequence"/>
</dbReference>
<accession>A0ABV6RB01</accession>
<reference evidence="1 2" key="1">
    <citation type="submission" date="2024-09" db="EMBL/GenBank/DDBJ databases">
        <authorList>
            <person name="Sun Q."/>
            <person name="Mori K."/>
        </authorList>
    </citation>
    <scope>NUCLEOTIDE SEQUENCE [LARGE SCALE GENOMIC DNA]</scope>
    <source>
        <strain evidence="1 2">CICC 10874</strain>
    </source>
</reference>
<evidence type="ECO:0000313" key="2">
    <source>
        <dbReference type="Proteomes" id="UP001589793"/>
    </source>
</evidence>
<keyword evidence="2" id="KW-1185">Reference proteome</keyword>
<proteinExistence type="predicted"/>
<evidence type="ECO:0000313" key="1">
    <source>
        <dbReference type="EMBL" id="MFC0674160.1"/>
    </source>
</evidence>
<name>A0ABV6RB01_9MICO</name>
<gene>
    <name evidence="1" type="ORF">ACFFF6_09350</name>
</gene>